<feature type="transmembrane region" description="Helical" evidence="1">
    <location>
        <begin position="180"/>
        <end position="199"/>
    </location>
</feature>
<name>A0A818VHU9_9BILA</name>
<protein>
    <submittedName>
        <fullName evidence="3">Uncharacterized protein</fullName>
    </submittedName>
</protein>
<evidence type="ECO:0000256" key="1">
    <source>
        <dbReference type="SAM" id="Phobius"/>
    </source>
</evidence>
<dbReference type="SUPFAM" id="SSF103473">
    <property type="entry name" value="MFS general substrate transporter"/>
    <property type="match status" value="1"/>
</dbReference>
<keyword evidence="1" id="KW-1133">Transmembrane helix</keyword>
<comment type="caution">
    <text evidence="3">The sequence shown here is derived from an EMBL/GenBank/DDBJ whole genome shotgun (WGS) entry which is preliminary data.</text>
</comment>
<evidence type="ECO:0000313" key="4">
    <source>
        <dbReference type="Proteomes" id="UP000663836"/>
    </source>
</evidence>
<gene>
    <name evidence="3" type="ORF">JBS370_LOCUS10245</name>
    <name evidence="2" type="ORF">ZHD862_LOCUS22851</name>
</gene>
<keyword evidence="1" id="KW-0812">Transmembrane</keyword>
<keyword evidence="1" id="KW-0472">Membrane</keyword>
<dbReference type="Pfam" id="PF07690">
    <property type="entry name" value="MFS_1"/>
    <property type="match status" value="2"/>
</dbReference>
<feature type="transmembrane region" description="Helical" evidence="1">
    <location>
        <begin position="520"/>
        <end position="540"/>
    </location>
</feature>
<dbReference type="Proteomes" id="UP000663836">
    <property type="component" value="Unassembled WGS sequence"/>
</dbReference>
<feature type="transmembrane region" description="Helical" evidence="1">
    <location>
        <begin position="120"/>
        <end position="141"/>
    </location>
</feature>
<feature type="transmembrane region" description="Helical" evidence="1">
    <location>
        <begin position="387"/>
        <end position="407"/>
    </location>
</feature>
<feature type="transmembrane region" description="Helical" evidence="1">
    <location>
        <begin position="95"/>
        <end position="114"/>
    </location>
</feature>
<organism evidence="3 4">
    <name type="scientific">Rotaria sordida</name>
    <dbReference type="NCBI Taxonomy" id="392033"/>
    <lineage>
        <taxon>Eukaryota</taxon>
        <taxon>Metazoa</taxon>
        <taxon>Spiralia</taxon>
        <taxon>Gnathifera</taxon>
        <taxon>Rotifera</taxon>
        <taxon>Eurotatoria</taxon>
        <taxon>Bdelloidea</taxon>
        <taxon>Philodinida</taxon>
        <taxon>Philodinidae</taxon>
        <taxon>Rotaria</taxon>
    </lineage>
</organism>
<dbReference type="Proteomes" id="UP000663864">
    <property type="component" value="Unassembled WGS sequence"/>
</dbReference>
<proteinExistence type="predicted"/>
<sequence>MPIEVSHSSHDIIDLTRLRWRFVICAASFYVNAITWGFISSTGIFEDAFKNTYQLSSFKSTLPGSIQIATMSAFSVFASVLAIKYGVRRTTVSGAFISAIGSILAAVIGDYWAYCLFYGILIGAGEAFMLVPAVLAIPSYFHFNRVSLATASAVSGASIGMFGIPLLLQHLLDSYGLRGATLLGSCLWLSVGLAGSLFGQGIISIEEENTEILPDESFVTKTEHEREHSMVMRHQSNTSNTGIIYSRRTSLLPTSVHYHKQHKRLSSSNQQHHNSDKSIDNMPTILQGITSSPRNKSRSLIDPSPITINSHTLQSINTNAHSLIPHNDHNRLSILAIAHAVRMTDPAIYKQIGLSQQQQQQQQSQIQSNLSKDNKYFHCKIISEICCLLRINIFRILIISIILVWSLDETNFLFLTDLLKSSGQSEQRSTLLISIIGVADLIGQLFFGYLGDIECIDTFILWTCTSIIAGLTLSIAPLVGSYGLIGLCILFAIHAFFLAAPNALGNIIIIEVVGMHRYPIAYGFSLLVSGSTSLFGYPLLGLLKDKTQNWTIPFALVGAIMIFGGLVAGTIPLYTFYKKKKRTSKEIPMIIK</sequence>
<accession>A0A818VHU9</accession>
<dbReference type="AlphaFoldDB" id="A0A818VHU9"/>
<dbReference type="EMBL" id="CAJNOT010001449">
    <property type="protein sequence ID" value="CAF1201173.1"/>
    <property type="molecule type" value="Genomic_DNA"/>
</dbReference>
<dbReference type="GO" id="GO:0008028">
    <property type="term" value="F:monocarboxylic acid transmembrane transporter activity"/>
    <property type="evidence" value="ECO:0007669"/>
    <property type="project" value="TreeGrafter"/>
</dbReference>
<feature type="transmembrane region" description="Helical" evidence="1">
    <location>
        <begin position="459"/>
        <end position="478"/>
    </location>
</feature>
<feature type="transmembrane region" description="Helical" evidence="1">
    <location>
        <begin position="148"/>
        <end position="168"/>
    </location>
</feature>
<dbReference type="Gene3D" id="1.20.1250.20">
    <property type="entry name" value="MFS general substrate transporter like domains"/>
    <property type="match status" value="2"/>
</dbReference>
<evidence type="ECO:0000313" key="3">
    <source>
        <dbReference type="EMBL" id="CAF3712460.1"/>
    </source>
</evidence>
<feature type="transmembrane region" description="Helical" evidence="1">
    <location>
        <begin position="65"/>
        <end position="83"/>
    </location>
</feature>
<dbReference type="PANTHER" id="PTHR11360:SF260">
    <property type="entry name" value="MFS DOMAIN-CONTAINING PROTEIN"/>
    <property type="match status" value="1"/>
</dbReference>
<feature type="transmembrane region" description="Helical" evidence="1">
    <location>
        <begin position="552"/>
        <end position="577"/>
    </location>
</feature>
<reference evidence="3" key="1">
    <citation type="submission" date="2021-02" db="EMBL/GenBank/DDBJ databases">
        <authorList>
            <person name="Nowell W R."/>
        </authorList>
    </citation>
    <scope>NUCLEOTIDE SEQUENCE</scope>
</reference>
<dbReference type="InterPro" id="IPR036259">
    <property type="entry name" value="MFS_trans_sf"/>
</dbReference>
<dbReference type="EMBL" id="CAJOBD010000733">
    <property type="protein sequence ID" value="CAF3712460.1"/>
    <property type="molecule type" value="Genomic_DNA"/>
</dbReference>
<feature type="transmembrane region" description="Helical" evidence="1">
    <location>
        <begin position="20"/>
        <end position="45"/>
    </location>
</feature>
<dbReference type="InterPro" id="IPR050327">
    <property type="entry name" value="Proton-linked_MCT"/>
</dbReference>
<dbReference type="InterPro" id="IPR011701">
    <property type="entry name" value="MFS"/>
</dbReference>
<feature type="transmembrane region" description="Helical" evidence="1">
    <location>
        <begin position="484"/>
        <end position="508"/>
    </location>
</feature>
<feature type="transmembrane region" description="Helical" evidence="1">
    <location>
        <begin position="427"/>
        <end position="447"/>
    </location>
</feature>
<evidence type="ECO:0000313" key="2">
    <source>
        <dbReference type="EMBL" id="CAF1201173.1"/>
    </source>
</evidence>
<dbReference type="PANTHER" id="PTHR11360">
    <property type="entry name" value="MONOCARBOXYLATE TRANSPORTER"/>
    <property type="match status" value="1"/>
</dbReference>